<dbReference type="PRINTS" id="PR01716">
    <property type="entry name" value="DEATHASSOCP3"/>
</dbReference>
<keyword evidence="4" id="KW-0689">Ribosomal protein</keyword>
<name>A0A7E4USI4_PANRE</name>
<evidence type="ECO:0000256" key="4">
    <source>
        <dbReference type="ARBA" id="ARBA00022980"/>
    </source>
</evidence>
<sequence>MALLPKSSVKTLFSATKTLTAIRPYNKAASDDPSQLARADLGKLYHIPVDAAKNLNFNKILPSKYAKQLNTLDECAILCRPQFLEVLHCFQAVRPTFPGIRVVLWGRFGTGKTLTLAQAVHYAYTQNWVILNVRDVMDWTRVVKDVQMSTYRTGRIDLPEHSVNFLNHFKQQNQHLWKTILTDLKTTKDYVWTKTEKTPIDKPLTDIVDMGLASPFLANDCVGALCRELRLHASSGALKLLVAMDAGNSLYGRTVIRKADRTFATTDELSLVQQFRKFFRDDWTNGLVLTIADKREISDAHIDPFIPIETQLYTEAEAKALHDYYKDKQWLVTDEARSEAGLKQLYYLAAFNPHHFERLCAFN</sequence>
<dbReference type="InterPro" id="IPR008092">
    <property type="entry name" value="Ribosomal_mS29_met"/>
</dbReference>
<dbReference type="GO" id="GO:0005763">
    <property type="term" value="C:mitochondrial small ribosomal subunit"/>
    <property type="evidence" value="ECO:0007669"/>
    <property type="project" value="TreeGrafter"/>
</dbReference>
<evidence type="ECO:0000256" key="6">
    <source>
        <dbReference type="ARBA" id="ARBA00023274"/>
    </source>
</evidence>
<evidence type="ECO:0000256" key="2">
    <source>
        <dbReference type="ARBA" id="ARBA00009863"/>
    </source>
</evidence>
<organism evidence="8 9">
    <name type="scientific">Panagrellus redivivus</name>
    <name type="common">Microworm</name>
    <dbReference type="NCBI Taxonomy" id="6233"/>
    <lineage>
        <taxon>Eukaryota</taxon>
        <taxon>Metazoa</taxon>
        <taxon>Ecdysozoa</taxon>
        <taxon>Nematoda</taxon>
        <taxon>Chromadorea</taxon>
        <taxon>Rhabditida</taxon>
        <taxon>Tylenchina</taxon>
        <taxon>Panagrolaimomorpha</taxon>
        <taxon>Panagrolaimoidea</taxon>
        <taxon>Panagrolaimidae</taxon>
        <taxon>Panagrellus</taxon>
    </lineage>
</organism>
<protein>
    <recommendedName>
        <fullName evidence="7">Small ribosomal subunit protein mS29</fullName>
    </recommendedName>
</protein>
<dbReference type="Proteomes" id="UP000492821">
    <property type="component" value="Unassembled WGS sequence"/>
</dbReference>
<keyword evidence="5" id="KW-0496">Mitochondrion</keyword>
<comment type="similarity">
    <text evidence="2">Belongs to the mitochondrion-specific ribosomal protein mS29 family.</text>
</comment>
<keyword evidence="3" id="KW-0809">Transit peptide</keyword>
<dbReference type="Pfam" id="PF10236">
    <property type="entry name" value="DAP3"/>
    <property type="match status" value="1"/>
</dbReference>
<dbReference type="InterPro" id="IPR027417">
    <property type="entry name" value="P-loop_NTPase"/>
</dbReference>
<keyword evidence="6" id="KW-0687">Ribonucleoprotein</keyword>
<comment type="subcellular location">
    <subcellularLocation>
        <location evidence="1">Mitochondrion</location>
    </subcellularLocation>
</comment>
<dbReference type="GO" id="GO:0003735">
    <property type="term" value="F:structural constituent of ribosome"/>
    <property type="evidence" value="ECO:0007669"/>
    <property type="project" value="TreeGrafter"/>
</dbReference>
<evidence type="ECO:0000256" key="5">
    <source>
        <dbReference type="ARBA" id="ARBA00023128"/>
    </source>
</evidence>
<keyword evidence="8" id="KW-1185">Reference proteome</keyword>
<accession>A0A7E4USI4</accession>
<dbReference type="PANTHER" id="PTHR12810:SF0">
    <property type="entry name" value="SMALL RIBOSOMAL SUBUNIT PROTEIN MS29"/>
    <property type="match status" value="1"/>
</dbReference>
<dbReference type="GO" id="GO:0006915">
    <property type="term" value="P:apoptotic process"/>
    <property type="evidence" value="ECO:0007669"/>
    <property type="project" value="InterPro"/>
</dbReference>
<evidence type="ECO:0000256" key="3">
    <source>
        <dbReference type="ARBA" id="ARBA00022946"/>
    </source>
</evidence>
<dbReference type="SUPFAM" id="SSF52540">
    <property type="entry name" value="P-loop containing nucleoside triphosphate hydrolases"/>
    <property type="match status" value="1"/>
</dbReference>
<dbReference type="WBParaSite" id="Pan_g12308.t1">
    <property type="protein sequence ID" value="Pan_g12308.t1"/>
    <property type="gene ID" value="Pan_g12308"/>
</dbReference>
<dbReference type="InterPro" id="IPR019368">
    <property type="entry name" value="Ribosomal_mS29"/>
</dbReference>
<dbReference type="PANTHER" id="PTHR12810">
    <property type="entry name" value="MITOCHONDRIAL 28S RIBOSOMAL PROTEIN S29"/>
    <property type="match status" value="1"/>
</dbReference>
<evidence type="ECO:0000313" key="9">
    <source>
        <dbReference type="WBParaSite" id="Pan_g12308.t1"/>
    </source>
</evidence>
<dbReference type="AlphaFoldDB" id="A0A7E4USI4"/>
<proteinExistence type="inferred from homology"/>
<reference evidence="8" key="1">
    <citation type="journal article" date="2013" name="Genetics">
        <title>The draft genome and transcriptome of Panagrellus redivivus are shaped by the harsh demands of a free-living lifestyle.</title>
        <authorList>
            <person name="Srinivasan J."/>
            <person name="Dillman A.R."/>
            <person name="Macchietto M.G."/>
            <person name="Heikkinen L."/>
            <person name="Lakso M."/>
            <person name="Fracchia K.M."/>
            <person name="Antoshechkin I."/>
            <person name="Mortazavi A."/>
            <person name="Wong G."/>
            <person name="Sternberg P.W."/>
        </authorList>
    </citation>
    <scope>NUCLEOTIDE SEQUENCE [LARGE SCALE GENOMIC DNA]</scope>
    <source>
        <strain evidence="8">MT8872</strain>
    </source>
</reference>
<reference evidence="9" key="2">
    <citation type="submission" date="2020-10" db="UniProtKB">
        <authorList>
            <consortium name="WormBaseParasite"/>
        </authorList>
    </citation>
    <scope>IDENTIFICATION</scope>
</reference>
<evidence type="ECO:0000256" key="7">
    <source>
        <dbReference type="ARBA" id="ARBA00035140"/>
    </source>
</evidence>
<evidence type="ECO:0000256" key="1">
    <source>
        <dbReference type="ARBA" id="ARBA00004173"/>
    </source>
</evidence>
<evidence type="ECO:0000313" key="8">
    <source>
        <dbReference type="Proteomes" id="UP000492821"/>
    </source>
</evidence>